<dbReference type="GO" id="GO:0000166">
    <property type="term" value="F:nucleotide binding"/>
    <property type="evidence" value="ECO:0007669"/>
    <property type="project" value="InterPro"/>
</dbReference>
<name>A0A2N0ZJX6_9BACI</name>
<accession>A0A2N0ZJX6</accession>
<dbReference type="GO" id="GO:0009236">
    <property type="term" value="P:cobalamin biosynthetic process"/>
    <property type="evidence" value="ECO:0007669"/>
    <property type="project" value="UniProtKB-UniPathway"/>
</dbReference>
<proteinExistence type="predicted"/>
<evidence type="ECO:0000313" key="2">
    <source>
        <dbReference type="Proteomes" id="UP000233343"/>
    </source>
</evidence>
<sequence>MHFITGGSFNGKAKWVCEQYGVNKFSNLWISAFKGSPMPNPSEHQFSDGVIVFEGIEYWVEDLLIYSEQEQILTRWREFLQGWQEWEKEHIERKVVLIGTDITKGIVPIGSDERTRRDVTGRVFQMTAKASSQMDLIWYGISQKIK</sequence>
<keyword evidence="2" id="KW-1185">Reference proteome</keyword>
<dbReference type="SUPFAM" id="SSF52540">
    <property type="entry name" value="P-loop containing nucleoside triphosphate hydrolases"/>
    <property type="match status" value="1"/>
</dbReference>
<dbReference type="InterPro" id="IPR003203">
    <property type="entry name" value="CobU/CobP"/>
</dbReference>
<organism evidence="1 2">
    <name type="scientific">Cytobacillus horneckiae</name>
    <dbReference type="NCBI Taxonomy" id="549687"/>
    <lineage>
        <taxon>Bacteria</taxon>
        <taxon>Bacillati</taxon>
        <taxon>Bacillota</taxon>
        <taxon>Bacilli</taxon>
        <taxon>Bacillales</taxon>
        <taxon>Bacillaceae</taxon>
        <taxon>Cytobacillus</taxon>
    </lineage>
</organism>
<dbReference type="UniPathway" id="UPA00148">
    <property type="reaction ID" value="UER00236"/>
</dbReference>
<dbReference type="GO" id="GO:0043752">
    <property type="term" value="F:adenosylcobinamide kinase activity"/>
    <property type="evidence" value="ECO:0007669"/>
    <property type="project" value="InterPro"/>
</dbReference>
<comment type="caution">
    <text evidence="1">The sequence shown here is derived from an EMBL/GenBank/DDBJ whole genome shotgun (WGS) entry which is preliminary data.</text>
</comment>
<dbReference type="RefSeq" id="WP_066194230.1">
    <property type="nucleotide sequence ID" value="NZ_JAFDQP010000010.1"/>
</dbReference>
<gene>
    <name evidence="1" type="ORF">CWS20_07680</name>
</gene>
<dbReference type="Pfam" id="PF02283">
    <property type="entry name" value="CobU"/>
    <property type="match status" value="1"/>
</dbReference>
<dbReference type="Gene3D" id="3.40.50.300">
    <property type="entry name" value="P-loop containing nucleotide triphosphate hydrolases"/>
    <property type="match status" value="1"/>
</dbReference>
<protein>
    <submittedName>
        <fullName evidence="1">Uncharacterized protein</fullName>
    </submittedName>
</protein>
<evidence type="ECO:0000313" key="1">
    <source>
        <dbReference type="EMBL" id="PKG29783.1"/>
    </source>
</evidence>
<dbReference type="AlphaFoldDB" id="A0A2N0ZJX6"/>
<dbReference type="Proteomes" id="UP000233343">
    <property type="component" value="Unassembled WGS sequence"/>
</dbReference>
<reference evidence="1 2" key="1">
    <citation type="journal article" date="2010" name="Int. J. Syst. Evol. Microbiol.">
        <title>Bacillus horneckiae sp. nov., isolated from a spacecraft-assembly clean room.</title>
        <authorList>
            <person name="Vaishampayan P."/>
            <person name="Probst A."/>
            <person name="Krishnamurthi S."/>
            <person name="Ghosh S."/>
            <person name="Osman S."/>
            <person name="McDowall A."/>
            <person name="Ruckmani A."/>
            <person name="Mayilraj S."/>
            <person name="Venkateswaran K."/>
        </authorList>
    </citation>
    <scope>NUCLEOTIDE SEQUENCE [LARGE SCALE GENOMIC DNA]</scope>
    <source>
        <strain evidence="2">1PO1SC</strain>
    </source>
</reference>
<dbReference type="InterPro" id="IPR027417">
    <property type="entry name" value="P-loop_NTPase"/>
</dbReference>
<dbReference type="EMBL" id="PISD01000013">
    <property type="protein sequence ID" value="PKG29783.1"/>
    <property type="molecule type" value="Genomic_DNA"/>
</dbReference>